<dbReference type="AlphaFoldDB" id="A0A915KII3"/>
<protein>
    <submittedName>
        <fullName evidence="3">Uncharacterized protein</fullName>
    </submittedName>
</protein>
<reference evidence="3" key="1">
    <citation type="submission" date="2022-11" db="UniProtKB">
        <authorList>
            <consortium name="WormBaseParasite"/>
        </authorList>
    </citation>
    <scope>IDENTIFICATION</scope>
</reference>
<name>A0A915KII3_ROMCU</name>
<sequence>MGVKRKAPGHDRPQADKYQRTAAKSSSTFKTQKLQCSSSTGSGPAQRQQGRDDMFSNLATIQG</sequence>
<feature type="compositionally biased region" description="Basic and acidic residues" evidence="1">
    <location>
        <begin position="8"/>
        <end position="19"/>
    </location>
</feature>
<feature type="region of interest" description="Disordered" evidence="1">
    <location>
        <begin position="1"/>
        <end position="63"/>
    </location>
</feature>
<proteinExistence type="predicted"/>
<organism evidence="2 3">
    <name type="scientific">Romanomermis culicivorax</name>
    <name type="common">Nematode worm</name>
    <dbReference type="NCBI Taxonomy" id="13658"/>
    <lineage>
        <taxon>Eukaryota</taxon>
        <taxon>Metazoa</taxon>
        <taxon>Ecdysozoa</taxon>
        <taxon>Nematoda</taxon>
        <taxon>Enoplea</taxon>
        <taxon>Dorylaimia</taxon>
        <taxon>Mermithida</taxon>
        <taxon>Mermithoidea</taxon>
        <taxon>Mermithidae</taxon>
        <taxon>Romanomermis</taxon>
    </lineage>
</organism>
<evidence type="ECO:0000313" key="2">
    <source>
        <dbReference type="Proteomes" id="UP000887565"/>
    </source>
</evidence>
<dbReference type="WBParaSite" id="nRc.2.0.1.t38558-RA">
    <property type="protein sequence ID" value="nRc.2.0.1.t38558-RA"/>
    <property type="gene ID" value="nRc.2.0.1.g38558"/>
</dbReference>
<accession>A0A915KII3</accession>
<evidence type="ECO:0000313" key="3">
    <source>
        <dbReference type="WBParaSite" id="nRc.2.0.1.t38558-RA"/>
    </source>
</evidence>
<evidence type="ECO:0000256" key="1">
    <source>
        <dbReference type="SAM" id="MobiDB-lite"/>
    </source>
</evidence>
<feature type="compositionally biased region" description="Polar residues" evidence="1">
    <location>
        <begin position="22"/>
        <end position="48"/>
    </location>
</feature>
<dbReference type="Proteomes" id="UP000887565">
    <property type="component" value="Unplaced"/>
</dbReference>
<keyword evidence="2" id="KW-1185">Reference proteome</keyword>